<evidence type="ECO:0000256" key="7">
    <source>
        <dbReference type="ARBA" id="ARBA00023239"/>
    </source>
</evidence>
<feature type="domain" description="Glutamine amidotransferase" evidence="12">
    <location>
        <begin position="15"/>
        <end position="198"/>
    </location>
</feature>
<evidence type="ECO:0000256" key="4">
    <source>
        <dbReference type="ARBA" id="ARBA00022801"/>
    </source>
</evidence>
<dbReference type="GO" id="GO:0016829">
    <property type="term" value="F:lyase activity"/>
    <property type="evidence" value="ECO:0007669"/>
    <property type="project" value="UniProtKB-KW"/>
</dbReference>
<dbReference type="RefSeq" id="WP_157479338.1">
    <property type="nucleotide sequence ID" value="NZ_CP046566.1"/>
</dbReference>
<dbReference type="PANTHER" id="PTHR42701:SF1">
    <property type="entry name" value="IMIDAZOLE GLYCEROL PHOSPHATE SYNTHASE SUBUNIT HISH"/>
    <property type="match status" value="1"/>
</dbReference>
<evidence type="ECO:0000256" key="3">
    <source>
        <dbReference type="ARBA" id="ARBA00022605"/>
    </source>
</evidence>
<dbReference type="HAMAP" id="MF_00278">
    <property type="entry name" value="HisH"/>
    <property type="match status" value="1"/>
</dbReference>
<evidence type="ECO:0000256" key="6">
    <source>
        <dbReference type="ARBA" id="ARBA00023102"/>
    </source>
</evidence>
<comment type="subunit">
    <text evidence="2 10">Heterodimer of HisH and HisF.</text>
</comment>
<keyword evidence="10" id="KW-0963">Cytoplasm</keyword>
<evidence type="ECO:0000256" key="1">
    <source>
        <dbReference type="ARBA" id="ARBA00005091"/>
    </source>
</evidence>
<sequence>MKTVAIIKYNAGNIRSVLFALERLGVAATVTDDHELIRQSSHVIFPGVGAANSAMPYLQERGLDQLMLSLTQPFLGICLGMQLMCRHSEEGDTKCLGMFDIAVRKFPATDDDGQRIKTPHMGWNSLYNLQSPIMKGVDENAFMYFVHSYYAEISSHTIAACNYALPFSAALQKDNFFGVQFHTEKSAAAGEQILKNFLAL</sequence>
<dbReference type="InterPro" id="IPR017926">
    <property type="entry name" value="GATASE"/>
</dbReference>
<evidence type="ECO:0000256" key="8">
    <source>
        <dbReference type="ARBA" id="ARBA00047838"/>
    </source>
</evidence>
<organism evidence="13 14">
    <name type="scientific">Phnomibacter ginsenosidimutans</name>
    <dbReference type="NCBI Taxonomy" id="2676868"/>
    <lineage>
        <taxon>Bacteria</taxon>
        <taxon>Pseudomonadati</taxon>
        <taxon>Bacteroidota</taxon>
        <taxon>Chitinophagia</taxon>
        <taxon>Chitinophagales</taxon>
        <taxon>Chitinophagaceae</taxon>
        <taxon>Phnomibacter</taxon>
    </lineage>
</organism>
<dbReference type="InterPro" id="IPR029062">
    <property type="entry name" value="Class_I_gatase-like"/>
</dbReference>
<protein>
    <recommendedName>
        <fullName evidence="10">Imidazole glycerol phosphate synthase subunit HisH</fullName>
        <ecNumber evidence="10">4.3.2.10</ecNumber>
    </recommendedName>
    <alternativeName>
        <fullName evidence="10">IGP synthase glutaminase subunit</fullName>
        <ecNumber evidence="10">3.5.1.2</ecNumber>
    </alternativeName>
    <alternativeName>
        <fullName evidence="10">IGP synthase subunit HisH</fullName>
    </alternativeName>
    <alternativeName>
        <fullName evidence="10">ImGP synthase subunit HisH</fullName>
        <shortName evidence="10">IGPS subunit HisH</shortName>
    </alternativeName>
</protein>
<feature type="active site" description="Nucleophile" evidence="10 11">
    <location>
        <position position="78"/>
    </location>
</feature>
<comment type="function">
    <text evidence="10">IGPS catalyzes the conversion of PRFAR and glutamine to IGP, AICAR and glutamate. The HisH subunit catalyzes the hydrolysis of glutamine to glutamate and ammonia as part of the synthesis of IGP and AICAR. The resulting ammonia molecule is channeled to the active site of HisF.</text>
</comment>
<keyword evidence="4 10" id="KW-0378">Hydrolase</keyword>
<dbReference type="EC" id="3.5.1.2" evidence="10"/>
<dbReference type="SUPFAM" id="SSF52317">
    <property type="entry name" value="Class I glutamine amidotransferase-like"/>
    <property type="match status" value="1"/>
</dbReference>
<dbReference type="EMBL" id="CP046566">
    <property type="protein sequence ID" value="QGW28985.1"/>
    <property type="molecule type" value="Genomic_DNA"/>
</dbReference>
<evidence type="ECO:0000256" key="11">
    <source>
        <dbReference type="PIRSR" id="PIRSR000495-1"/>
    </source>
</evidence>
<dbReference type="Gene3D" id="3.40.50.880">
    <property type="match status" value="1"/>
</dbReference>
<dbReference type="EC" id="4.3.2.10" evidence="10"/>
<keyword evidence="6 10" id="KW-0368">Histidine biosynthesis</keyword>
<comment type="catalytic activity">
    <reaction evidence="9 10">
        <text>L-glutamine + H2O = L-glutamate + NH4(+)</text>
        <dbReference type="Rhea" id="RHEA:15889"/>
        <dbReference type="ChEBI" id="CHEBI:15377"/>
        <dbReference type="ChEBI" id="CHEBI:28938"/>
        <dbReference type="ChEBI" id="CHEBI:29985"/>
        <dbReference type="ChEBI" id="CHEBI:58359"/>
        <dbReference type="EC" id="3.5.1.2"/>
    </reaction>
</comment>
<dbReference type="UniPathway" id="UPA00031">
    <property type="reaction ID" value="UER00010"/>
</dbReference>
<keyword evidence="3 10" id="KW-0028">Amino-acid biosynthesis</keyword>
<comment type="pathway">
    <text evidence="1 10">Amino-acid biosynthesis; L-histidine biosynthesis; L-histidine from 5-phospho-alpha-D-ribose 1-diphosphate: step 5/9.</text>
</comment>
<feature type="active site" evidence="10 11">
    <location>
        <position position="182"/>
    </location>
</feature>
<dbReference type="GO" id="GO:0004359">
    <property type="term" value="F:glutaminase activity"/>
    <property type="evidence" value="ECO:0007669"/>
    <property type="project" value="UniProtKB-EC"/>
</dbReference>
<keyword evidence="7 10" id="KW-0456">Lyase</keyword>
<keyword evidence="5 10" id="KW-0315">Glutamine amidotransferase</keyword>
<dbReference type="PIRSF" id="PIRSF000495">
    <property type="entry name" value="Amidotransf_hisH"/>
    <property type="match status" value="1"/>
</dbReference>
<feature type="active site" evidence="10 11">
    <location>
        <position position="184"/>
    </location>
</feature>
<evidence type="ECO:0000313" key="14">
    <source>
        <dbReference type="Proteomes" id="UP000426027"/>
    </source>
</evidence>
<gene>
    <name evidence="10 13" type="primary">hisH</name>
    <name evidence="13" type="ORF">GLV81_13520</name>
</gene>
<proteinExistence type="inferred from homology"/>
<dbReference type="AlphaFoldDB" id="A0A6I6GKL4"/>
<evidence type="ECO:0000313" key="13">
    <source>
        <dbReference type="EMBL" id="QGW28985.1"/>
    </source>
</evidence>
<dbReference type="Proteomes" id="UP000426027">
    <property type="component" value="Chromosome"/>
</dbReference>
<reference evidence="13 14" key="1">
    <citation type="submission" date="2019-11" db="EMBL/GenBank/DDBJ databases">
        <authorList>
            <person name="Im W.T."/>
        </authorList>
    </citation>
    <scope>NUCLEOTIDE SEQUENCE [LARGE SCALE GENOMIC DNA]</scope>
    <source>
        <strain evidence="13 14">SB-02</strain>
    </source>
</reference>
<comment type="catalytic activity">
    <reaction evidence="8 10">
        <text>5-[(5-phospho-1-deoxy-D-ribulos-1-ylimino)methylamino]-1-(5-phospho-beta-D-ribosyl)imidazole-4-carboxamide + L-glutamine = D-erythro-1-(imidazol-4-yl)glycerol 3-phosphate + 5-amino-1-(5-phospho-beta-D-ribosyl)imidazole-4-carboxamide + L-glutamate + H(+)</text>
        <dbReference type="Rhea" id="RHEA:24793"/>
        <dbReference type="ChEBI" id="CHEBI:15378"/>
        <dbReference type="ChEBI" id="CHEBI:29985"/>
        <dbReference type="ChEBI" id="CHEBI:58278"/>
        <dbReference type="ChEBI" id="CHEBI:58359"/>
        <dbReference type="ChEBI" id="CHEBI:58475"/>
        <dbReference type="ChEBI" id="CHEBI:58525"/>
        <dbReference type="EC" id="4.3.2.10"/>
    </reaction>
</comment>
<dbReference type="Pfam" id="PF00117">
    <property type="entry name" value="GATase"/>
    <property type="match status" value="1"/>
</dbReference>
<evidence type="ECO:0000256" key="5">
    <source>
        <dbReference type="ARBA" id="ARBA00022962"/>
    </source>
</evidence>
<accession>A0A6I6GKL4</accession>
<dbReference type="PROSITE" id="PS51273">
    <property type="entry name" value="GATASE_TYPE_1"/>
    <property type="match status" value="1"/>
</dbReference>
<evidence type="ECO:0000256" key="9">
    <source>
        <dbReference type="ARBA" id="ARBA00049534"/>
    </source>
</evidence>
<dbReference type="PANTHER" id="PTHR42701">
    <property type="entry name" value="IMIDAZOLE GLYCEROL PHOSPHATE SYNTHASE SUBUNIT HISH"/>
    <property type="match status" value="1"/>
</dbReference>
<name>A0A6I6GKL4_9BACT</name>
<dbReference type="KEGG" id="fls:GLV81_13520"/>
<dbReference type="CDD" id="cd01748">
    <property type="entry name" value="GATase1_IGP_Synthase"/>
    <property type="match status" value="1"/>
</dbReference>
<evidence type="ECO:0000259" key="12">
    <source>
        <dbReference type="Pfam" id="PF00117"/>
    </source>
</evidence>
<comment type="subcellular location">
    <subcellularLocation>
        <location evidence="10">Cytoplasm</location>
    </subcellularLocation>
</comment>
<evidence type="ECO:0000256" key="10">
    <source>
        <dbReference type="HAMAP-Rule" id="MF_00278"/>
    </source>
</evidence>
<keyword evidence="14" id="KW-1185">Reference proteome</keyword>
<evidence type="ECO:0000256" key="2">
    <source>
        <dbReference type="ARBA" id="ARBA00011152"/>
    </source>
</evidence>
<dbReference type="InterPro" id="IPR010139">
    <property type="entry name" value="Imidazole-glycPsynth_HisH"/>
</dbReference>
<dbReference type="GO" id="GO:0000107">
    <property type="term" value="F:imidazoleglycerol-phosphate synthase activity"/>
    <property type="evidence" value="ECO:0007669"/>
    <property type="project" value="UniProtKB-UniRule"/>
</dbReference>
<dbReference type="GO" id="GO:0000105">
    <property type="term" value="P:L-histidine biosynthetic process"/>
    <property type="evidence" value="ECO:0007669"/>
    <property type="project" value="UniProtKB-UniRule"/>
</dbReference>
<dbReference type="GO" id="GO:0005737">
    <property type="term" value="C:cytoplasm"/>
    <property type="evidence" value="ECO:0007669"/>
    <property type="project" value="UniProtKB-SubCell"/>
</dbReference>
<dbReference type="NCBIfam" id="TIGR01855">
    <property type="entry name" value="IMP_synth_hisH"/>
    <property type="match status" value="1"/>
</dbReference>